<evidence type="ECO:0000259" key="3">
    <source>
        <dbReference type="Pfam" id="PF00291"/>
    </source>
</evidence>
<dbReference type="InterPro" id="IPR001926">
    <property type="entry name" value="TrpB-like_PALP"/>
</dbReference>
<dbReference type="InterPro" id="IPR036052">
    <property type="entry name" value="TrpB-like_PALP_sf"/>
</dbReference>
<dbReference type="InterPro" id="IPR010081">
    <property type="entry name" value="DiNH2opropionate_NH3_lyase"/>
</dbReference>
<keyword evidence="4" id="KW-0456">Lyase</keyword>
<protein>
    <submittedName>
        <fullName evidence="4">Diaminopropionate ammonia-lyase</fullName>
    </submittedName>
</protein>
<name>A0A1I1M4A2_9RHOB</name>
<proteinExistence type="predicted"/>
<reference evidence="4 5" key="1">
    <citation type="submission" date="2016-10" db="EMBL/GenBank/DDBJ databases">
        <authorList>
            <person name="de Groot N.N."/>
        </authorList>
    </citation>
    <scope>NUCLEOTIDE SEQUENCE [LARGE SCALE GENOMIC DNA]</scope>
    <source>
        <strain evidence="4 5">DSM 19548</strain>
    </source>
</reference>
<evidence type="ECO:0000256" key="2">
    <source>
        <dbReference type="ARBA" id="ARBA00022898"/>
    </source>
</evidence>
<evidence type="ECO:0000313" key="5">
    <source>
        <dbReference type="Proteomes" id="UP000198728"/>
    </source>
</evidence>
<dbReference type="Proteomes" id="UP000198728">
    <property type="component" value="Unassembled WGS sequence"/>
</dbReference>
<organism evidence="4 5">
    <name type="scientific">Tropicimonas isoalkanivorans</name>
    <dbReference type="NCBI Taxonomy" id="441112"/>
    <lineage>
        <taxon>Bacteria</taxon>
        <taxon>Pseudomonadati</taxon>
        <taxon>Pseudomonadota</taxon>
        <taxon>Alphaproteobacteria</taxon>
        <taxon>Rhodobacterales</taxon>
        <taxon>Roseobacteraceae</taxon>
        <taxon>Tropicimonas</taxon>
    </lineage>
</organism>
<dbReference type="AlphaFoldDB" id="A0A1I1M4A2"/>
<evidence type="ECO:0000256" key="1">
    <source>
        <dbReference type="ARBA" id="ARBA00001933"/>
    </source>
</evidence>
<gene>
    <name evidence="4" type="ORF">SAMN04488094_109129</name>
</gene>
<dbReference type="PANTHER" id="PTHR42937">
    <property type="match status" value="1"/>
</dbReference>
<dbReference type="RefSeq" id="WP_093361506.1">
    <property type="nucleotide sequence ID" value="NZ_FOLG01000009.1"/>
</dbReference>
<keyword evidence="2" id="KW-0663">Pyridoxal phosphate</keyword>
<dbReference type="EMBL" id="FOLG01000009">
    <property type="protein sequence ID" value="SFC79572.1"/>
    <property type="molecule type" value="Genomic_DNA"/>
</dbReference>
<comment type="cofactor">
    <cofactor evidence="1">
        <name>pyridoxal 5'-phosphate</name>
        <dbReference type="ChEBI" id="CHEBI:597326"/>
    </cofactor>
</comment>
<dbReference type="NCBIfam" id="TIGR01747">
    <property type="entry name" value="diampropi_NH3ly"/>
    <property type="match status" value="1"/>
</dbReference>
<dbReference type="GO" id="GO:0008838">
    <property type="term" value="F:diaminopropionate ammonia-lyase activity"/>
    <property type="evidence" value="ECO:0007669"/>
    <property type="project" value="InterPro"/>
</dbReference>
<dbReference type="STRING" id="441112.SAMN04488094_109129"/>
<dbReference type="GO" id="GO:0030170">
    <property type="term" value="F:pyridoxal phosphate binding"/>
    <property type="evidence" value="ECO:0007669"/>
    <property type="project" value="InterPro"/>
</dbReference>
<sequence length="406" mass="43113">MTDEITRSTGSAEDFVLTMNPMADRAAPWTPGQNEILNDGAFAAARSAITSWPGYAPTPLRSLPARAADLGIASLHYKDESERFGLGSFKALGGAYAVARLLQRELEKSLGLSLAMLELVTGEYADIISNITVCCATDGNHGRSVAWGAQTFGARCVIFIHETVSEGRKAAIEAYGAEVRRCKGNYDDSVREAQETATREGWFVVSDTSYPGYMEVPKDVMQGYELMAAEAFEQLRQKPTHVFLQTGVGGMAAAVAAQAKRRWGAERPTIVLADPDRSACWLESFRAGRPTPVEGDLDTLMAGLACGEVSALAWEILKDHADAVMALPDAAALREMRDLARPRSGDPAIVAGESAVAGLAGLAAAMGDPEARALLGLGAESHVLVFGTEGATDPDLYDRIISGQAA</sequence>
<dbReference type="PANTHER" id="PTHR42937:SF1">
    <property type="entry name" value="DIAMINOPROPIONATE AMMONIA-LYASE"/>
    <property type="match status" value="1"/>
</dbReference>
<dbReference type="Gene3D" id="3.40.50.1100">
    <property type="match status" value="2"/>
</dbReference>
<dbReference type="Pfam" id="PF00291">
    <property type="entry name" value="PALP"/>
    <property type="match status" value="1"/>
</dbReference>
<evidence type="ECO:0000313" key="4">
    <source>
        <dbReference type="EMBL" id="SFC79572.1"/>
    </source>
</evidence>
<dbReference type="OrthoDB" id="34584at2"/>
<accession>A0A1I1M4A2</accession>
<dbReference type="SUPFAM" id="SSF53686">
    <property type="entry name" value="Tryptophan synthase beta subunit-like PLP-dependent enzymes"/>
    <property type="match status" value="1"/>
</dbReference>
<keyword evidence="5" id="KW-1185">Reference proteome</keyword>
<dbReference type="CDD" id="cd00640">
    <property type="entry name" value="Trp-synth-beta_II"/>
    <property type="match status" value="1"/>
</dbReference>
<dbReference type="NCBIfam" id="NF006058">
    <property type="entry name" value="PRK08206.1"/>
    <property type="match status" value="1"/>
</dbReference>
<feature type="domain" description="Tryptophan synthase beta chain-like PALP" evidence="3">
    <location>
        <begin position="53"/>
        <end position="368"/>
    </location>
</feature>